<dbReference type="GO" id="GO:0016020">
    <property type="term" value="C:membrane"/>
    <property type="evidence" value="ECO:0007669"/>
    <property type="project" value="TreeGrafter"/>
</dbReference>
<accession>A0A6A1UKQ3</accession>
<evidence type="ECO:0000256" key="2">
    <source>
        <dbReference type="ARBA" id="ARBA00022448"/>
    </source>
</evidence>
<protein>
    <recommendedName>
        <fullName evidence="4">Glycolipid transfer protein domain-containing protein</fullName>
    </recommendedName>
</protein>
<evidence type="ECO:0000313" key="6">
    <source>
        <dbReference type="Proteomes" id="UP000516437"/>
    </source>
</evidence>
<evidence type="ECO:0000256" key="1">
    <source>
        <dbReference type="ARBA" id="ARBA00007148"/>
    </source>
</evidence>
<keyword evidence="2" id="KW-0813">Transport</keyword>
<keyword evidence="3" id="KW-0445">Lipid transport</keyword>
<name>A0A6A1UKQ3_9ROSI</name>
<evidence type="ECO:0000259" key="4">
    <source>
        <dbReference type="Pfam" id="PF08718"/>
    </source>
</evidence>
<evidence type="ECO:0000256" key="3">
    <source>
        <dbReference type="ARBA" id="ARBA00023055"/>
    </source>
</evidence>
<feature type="domain" description="Glycolipid transfer protein" evidence="4">
    <location>
        <begin position="31"/>
        <end position="169"/>
    </location>
</feature>
<dbReference type="InterPro" id="IPR014830">
    <property type="entry name" value="Glycolipid_transfer_prot_dom"/>
</dbReference>
<proteinExistence type="inferred from homology"/>
<dbReference type="AlphaFoldDB" id="A0A6A1UKQ3"/>
<dbReference type="PANTHER" id="PTHR10219">
    <property type="entry name" value="GLYCOLIPID TRANSFER PROTEIN-RELATED"/>
    <property type="match status" value="1"/>
</dbReference>
<sequence>MADLEDTKPLRDLSEAFKELAATVDSPTADVELAQFARASSLILPLIRSLGIAFKFAELSYASTVNDLVKASKSIGTLQALVDGEIEANTARKDTSNTRNLLRVKRGLEVVRAMCEQTLATDANSLRDPATKAYTQVFASFHGMAVKKAVAAGLYAMPTRAQMLKKLNEDEYSSAAAHMQSYVATSATVIQYIGRLFHSRDLSNVIGYMPDREL</sequence>
<dbReference type="OrthoDB" id="116883at2759"/>
<dbReference type="EMBL" id="RXIC02000104">
    <property type="protein sequence ID" value="KAB1200985.1"/>
    <property type="molecule type" value="Genomic_DNA"/>
</dbReference>
<keyword evidence="6" id="KW-1185">Reference proteome</keyword>
<dbReference type="SUPFAM" id="SSF110004">
    <property type="entry name" value="Glycolipid transfer protein, GLTP"/>
    <property type="match status" value="1"/>
</dbReference>
<dbReference type="GO" id="GO:0005829">
    <property type="term" value="C:cytosol"/>
    <property type="evidence" value="ECO:0007669"/>
    <property type="project" value="TreeGrafter"/>
</dbReference>
<dbReference type="GO" id="GO:1902387">
    <property type="term" value="F:ceramide 1-phosphate binding"/>
    <property type="evidence" value="ECO:0007669"/>
    <property type="project" value="TreeGrafter"/>
</dbReference>
<dbReference type="PANTHER" id="PTHR10219:SF43">
    <property type="entry name" value="GLYCOLIPID TRANSFER PROTEIN DOMAIN-CONTAINING PROTEIN"/>
    <property type="match status" value="1"/>
</dbReference>
<dbReference type="InterPro" id="IPR036497">
    <property type="entry name" value="GLTP_sf"/>
</dbReference>
<evidence type="ECO:0000313" key="5">
    <source>
        <dbReference type="EMBL" id="KAB1200985.1"/>
    </source>
</evidence>
<gene>
    <name evidence="5" type="ORF">CJ030_MR0G005443</name>
</gene>
<organism evidence="5 6">
    <name type="scientific">Morella rubra</name>
    <name type="common">Chinese bayberry</name>
    <dbReference type="NCBI Taxonomy" id="262757"/>
    <lineage>
        <taxon>Eukaryota</taxon>
        <taxon>Viridiplantae</taxon>
        <taxon>Streptophyta</taxon>
        <taxon>Embryophyta</taxon>
        <taxon>Tracheophyta</taxon>
        <taxon>Spermatophyta</taxon>
        <taxon>Magnoliopsida</taxon>
        <taxon>eudicotyledons</taxon>
        <taxon>Gunneridae</taxon>
        <taxon>Pentapetalae</taxon>
        <taxon>rosids</taxon>
        <taxon>fabids</taxon>
        <taxon>Fagales</taxon>
        <taxon>Myricaceae</taxon>
        <taxon>Morella</taxon>
    </lineage>
</organism>
<comment type="similarity">
    <text evidence="1">Belongs to the GLTP family.</text>
</comment>
<comment type="caution">
    <text evidence="5">The sequence shown here is derived from an EMBL/GenBank/DDBJ whole genome shotgun (WGS) entry which is preliminary data.</text>
</comment>
<dbReference type="Gene3D" id="1.10.3520.10">
    <property type="entry name" value="Glycolipid transfer protein"/>
    <property type="match status" value="1"/>
</dbReference>
<dbReference type="FunFam" id="1.10.3520.10:FF:000005">
    <property type="entry name" value="Accelerated cell death 11"/>
    <property type="match status" value="1"/>
</dbReference>
<dbReference type="GO" id="GO:1902388">
    <property type="term" value="F:ceramide 1-phosphate transfer activity"/>
    <property type="evidence" value="ECO:0007669"/>
    <property type="project" value="TreeGrafter"/>
</dbReference>
<dbReference type="Pfam" id="PF08718">
    <property type="entry name" value="GLTP"/>
    <property type="match status" value="1"/>
</dbReference>
<dbReference type="Proteomes" id="UP000516437">
    <property type="component" value="Unassembled WGS sequence"/>
</dbReference>
<reference evidence="5 6" key="1">
    <citation type="journal article" date="2019" name="Plant Biotechnol. J.">
        <title>The red bayberry genome and genetic basis of sex determination.</title>
        <authorList>
            <person name="Jia H.M."/>
            <person name="Jia H.J."/>
            <person name="Cai Q.L."/>
            <person name="Wang Y."/>
            <person name="Zhao H.B."/>
            <person name="Yang W.F."/>
            <person name="Wang G.Y."/>
            <person name="Li Y.H."/>
            <person name="Zhan D.L."/>
            <person name="Shen Y.T."/>
            <person name="Niu Q.F."/>
            <person name="Chang L."/>
            <person name="Qiu J."/>
            <person name="Zhao L."/>
            <person name="Xie H.B."/>
            <person name="Fu W.Y."/>
            <person name="Jin J."/>
            <person name="Li X.W."/>
            <person name="Jiao Y."/>
            <person name="Zhou C.C."/>
            <person name="Tu T."/>
            <person name="Chai C.Y."/>
            <person name="Gao J.L."/>
            <person name="Fan L.J."/>
            <person name="van de Weg E."/>
            <person name="Wang J.Y."/>
            <person name="Gao Z.S."/>
        </authorList>
    </citation>
    <scope>NUCLEOTIDE SEQUENCE [LARGE SCALE GENOMIC DNA]</scope>
    <source>
        <tissue evidence="5">Leaves</tissue>
    </source>
</reference>